<dbReference type="InterPro" id="IPR003370">
    <property type="entry name" value="Chromate_transpt"/>
</dbReference>
<dbReference type="InterPro" id="IPR014047">
    <property type="entry name" value="Chr_Tranpt_l_chain"/>
</dbReference>
<organism evidence="8 9">
    <name type="scientific">Paenibacillus oenotherae</name>
    <dbReference type="NCBI Taxonomy" id="1435645"/>
    <lineage>
        <taxon>Bacteria</taxon>
        <taxon>Bacillati</taxon>
        <taxon>Bacillota</taxon>
        <taxon>Bacilli</taxon>
        <taxon>Bacillales</taxon>
        <taxon>Paenibacillaceae</taxon>
        <taxon>Paenibacillus</taxon>
    </lineage>
</organism>
<feature type="transmembrane region" description="Helical" evidence="7">
    <location>
        <begin position="147"/>
        <end position="179"/>
    </location>
</feature>
<dbReference type="EMBL" id="JAHZIJ010000027">
    <property type="protein sequence ID" value="MBW7477597.1"/>
    <property type="molecule type" value="Genomic_DNA"/>
</dbReference>
<comment type="similarity">
    <text evidence="2">Belongs to the chromate ion transporter (CHR) (TC 2.A.51) family.</text>
</comment>
<comment type="subcellular location">
    <subcellularLocation>
        <location evidence="1">Cell membrane</location>
        <topology evidence="1">Multi-pass membrane protein</topology>
    </subcellularLocation>
</comment>
<dbReference type="PIRSF" id="PIRSF004810">
    <property type="entry name" value="ChrA"/>
    <property type="match status" value="1"/>
</dbReference>
<evidence type="ECO:0000313" key="8">
    <source>
        <dbReference type="EMBL" id="MBW7477597.1"/>
    </source>
</evidence>
<feature type="transmembrane region" description="Helical" evidence="7">
    <location>
        <begin position="344"/>
        <end position="363"/>
    </location>
</feature>
<evidence type="ECO:0000256" key="5">
    <source>
        <dbReference type="ARBA" id="ARBA00022989"/>
    </source>
</evidence>
<evidence type="ECO:0000256" key="4">
    <source>
        <dbReference type="ARBA" id="ARBA00022692"/>
    </source>
</evidence>
<evidence type="ECO:0000256" key="6">
    <source>
        <dbReference type="ARBA" id="ARBA00023136"/>
    </source>
</evidence>
<dbReference type="RefSeq" id="WP_219874915.1">
    <property type="nucleotide sequence ID" value="NZ_JAHZIJ010000027.1"/>
</dbReference>
<reference evidence="8 9" key="1">
    <citation type="submission" date="2021-07" db="EMBL/GenBank/DDBJ databases">
        <title>Paenibacillus radiodurans sp. nov., isolated from the southeastern edge of Tengger Desert.</title>
        <authorList>
            <person name="Zhang G."/>
        </authorList>
    </citation>
    <scope>NUCLEOTIDE SEQUENCE [LARGE SCALE GENOMIC DNA]</scope>
    <source>
        <strain evidence="8 9">DT7-4</strain>
    </source>
</reference>
<accession>A0ABS7DDN2</accession>
<name>A0ABS7DDN2_9BACL</name>
<feature type="transmembrane region" description="Helical" evidence="7">
    <location>
        <begin position="118"/>
        <end position="135"/>
    </location>
</feature>
<evidence type="ECO:0000256" key="1">
    <source>
        <dbReference type="ARBA" id="ARBA00004651"/>
    </source>
</evidence>
<dbReference type="NCBIfam" id="TIGR00937">
    <property type="entry name" value="2A51"/>
    <property type="match status" value="1"/>
</dbReference>
<keyword evidence="6 7" id="KW-0472">Membrane</keyword>
<protein>
    <submittedName>
        <fullName evidence="8">Chromate efflux transporter</fullName>
    </submittedName>
</protein>
<dbReference type="Proteomes" id="UP000812277">
    <property type="component" value="Unassembled WGS sequence"/>
</dbReference>
<feature type="transmembrane region" description="Helical" evidence="7">
    <location>
        <begin position="308"/>
        <end position="332"/>
    </location>
</feature>
<keyword evidence="4 7" id="KW-0812">Transmembrane</keyword>
<sequence>MNEKPSRGTFGEVFLTALKLGLTSFGGPTAHIGYFRDEYVNRRRWLSEGAFADLTALCQFLPGPASSQLGMAIGIGRAGLPGALAAWLGFSLPSALVMLFFAFAATNVDVYNAGWLQGLKLAAVAVVALAVWSMSRTLAPDLPRATMAIGAAGAALLIPGAAGQLLPLVVCAITGFLLFRSSKNTGAAAPLQEVEKDFAFNLYVSKKTALLSVLSFVLLLILLPTAVQVLDSPLLSLMDSAYRAGSLVFGGGHVILPMLESELVGTGSGKLSAETFTAGYGAVQAVPGPLFTFAAYLGGAMAGGVQSVIYSVAALAAIFLPSYLLLAGALPFWQAIRRNQRAQAALMGINAAVVGILLAALYDPIWQDAVTSTSHFVIVLLVFMLLHVWKRQPWEAVLFSAIAGWLVL</sequence>
<keyword evidence="5 7" id="KW-1133">Transmembrane helix</keyword>
<dbReference type="Pfam" id="PF02417">
    <property type="entry name" value="Chromate_transp"/>
    <property type="match status" value="2"/>
</dbReference>
<feature type="transmembrane region" description="Helical" evidence="7">
    <location>
        <begin position="209"/>
        <end position="229"/>
    </location>
</feature>
<keyword evidence="9" id="KW-1185">Reference proteome</keyword>
<feature type="transmembrane region" description="Helical" evidence="7">
    <location>
        <begin position="84"/>
        <end position="106"/>
    </location>
</feature>
<feature type="transmembrane region" description="Helical" evidence="7">
    <location>
        <begin position="369"/>
        <end position="389"/>
    </location>
</feature>
<dbReference type="PANTHER" id="PTHR33567:SF3">
    <property type="entry name" value="CHROMATE ION TRANSPORTER (EUROFUNG)"/>
    <property type="match status" value="1"/>
</dbReference>
<evidence type="ECO:0000256" key="3">
    <source>
        <dbReference type="ARBA" id="ARBA00022475"/>
    </source>
</evidence>
<comment type="caution">
    <text evidence="8">The sequence shown here is derived from an EMBL/GenBank/DDBJ whole genome shotgun (WGS) entry which is preliminary data.</text>
</comment>
<keyword evidence="3" id="KW-1003">Cell membrane</keyword>
<dbReference type="PANTHER" id="PTHR33567">
    <property type="entry name" value="CHROMATE ION TRANSPORTER (EUROFUNG)"/>
    <property type="match status" value="1"/>
</dbReference>
<gene>
    <name evidence="8" type="primary">chrA</name>
    <name evidence="8" type="ORF">K0T92_23025</name>
</gene>
<evidence type="ECO:0000256" key="7">
    <source>
        <dbReference type="SAM" id="Phobius"/>
    </source>
</evidence>
<evidence type="ECO:0000256" key="2">
    <source>
        <dbReference type="ARBA" id="ARBA00005262"/>
    </source>
</evidence>
<evidence type="ECO:0000313" key="9">
    <source>
        <dbReference type="Proteomes" id="UP000812277"/>
    </source>
</evidence>
<proteinExistence type="inferred from homology"/>